<dbReference type="OrthoDB" id="12078at2"/>
<comment type="caution">
    <text evidence="8">The sequence shown here is derived from an EMBL/GenBank/DDBJ whole genome shotgun (WGS) entry which is preliminary data.</text>
</comment>
<keyword evidence="4" id="KW-0456">Lyase</keyword>
<name>N9MW42_9GAMM</name>
<evidence type="ECO:0000313" key="9">
    <source>
        <dbReference type="Proteomes" id="UP000013261"/>
    </source>
</evidence>
<keyword evidence="5" id="KW-0511">Multifunctional enzyme</keyword>
<dbReference type="HOGENOM" id="CLU_095594_0_0_6"/>
<dbReference type="Pfam" id="PF22175">
    <property type="entry name" value="Ogg-HhH"/>
    <property type="match status" value="1"/>
</dbReference>
<proteinExistence type="predicted"/>
<dbReference type="SUPFAM" id="SSF48150">
    <property type="entry name" value="DNA-glycosylase"/>
    <property type="match status" value="1"/>
</dbReference>
<keyword evidence="3" id="KW-0234">DNA repair</keyword>
<dbReference type="InterPro" id="IPR012092">
    <property type="entry name" value="DNA_glyclase/AP_lyase_Ogg"/>
</dbReference>
<keyword evidence="2" id="KW-0378">Hydrolase</keyword>
<keyword evidence="1" id="KW-0227">DNA damage</keyword>
<reference evidence="8 9" key="1">
    <citation type="submission" date="2013-02" db="EMBL/GenBank/DDBJ databases">
        <title>The Genome Sequence of Acinetobacter sp. ANC 4105.</title>
        <authorList>
            <consortium name="The Broad Institute Genome Sequencing Platform"/>
            <consortium name="The Broad Institute Genome Sequencing Center for Infectious Disease"/>
            <person name="Cerqueira G."/>
            <person name="Feldgarden M."/>
            <person name="Courvalin P."/>
            <person name="Perichon B."/>
            <person name="Grillot-Courvalin C."/>
            <person name="Clermont D."/>
            <person name="Rocha E."/>
            <person name="Yoon E.-J."/>
            <person name="Nemec A."/>
            <person name="Walker B."/>
            <person name="Young S.K."/>
            <person name="Zeng Q."/>
            <person name="Gargeya S."/>
            <person name="Fitzgerald M."/>
            <person name="Haas B."/>
            <person name="Abouelleil A."/>
            <person name="Alvarado L."/>
            <person name="Arachchi H.M."/>
            <person name="Berlin A.M."/>
            <person name="Chapman S.B."/>
            <person name="Dewar J."/>
            <person name="Goldberg J."/>
            <person name="Griggs A."/>
            <person name="Gujja S."/>
            <person name="Hansen M."/>
            <person name="Howarth C."/>
            <person name="Imamovic A."/>
            <person name="Larimer J."/>
            <person name="McCowan C."/>
            <person name="Murphy C."/>
            <person name="Neiman D."/>
            <person name="Pearson M."/>
            <person name="Priest M."/>
            <person name="Roberts A."/>
            <person name="Saif S."/>
            <person name="Shea T."/>
            <person name="Sisk P."/>
            <person name="Sykes S."/>
            <person name="Wortman J."/>
            <person name="Nusbaum C."/>
            <person name="Birren B."/>
        </authorList>
    </citation>
    <scope>NUCLEOTIDE SEQUENCE [LARGE SCALE GENOMIC DNA]</scope>
    <source>
        <strain evidence="8 9">ANC 4105</strain>
    </source>
</reference>
<dbReference type="InterPro" id="IPR003265">
    <property type="entry name" value="HhH-GPD_domain"/>
</dbReference>
<evidence type="ECO:0000256" key="5">
    <source>
        <dbReference type="ARBA" id="ARBA00023268"/>
    </source>
</evidence>
<gene>
    <name evidence="8" type="ORF">F904_00999</name>
</gene>
<dbReference type="Proteomes" id="UP000013261">
    <property type="component" value="Unassembled WGS sequence"/>
</dbReference>
<dbReference type="AlphaFoldDB" id="N9MW42"/>
<dbReference type="InterPro" id="IPR023170">
    <property type="entry name" value="HhH_base_excis_C"/>
</dbReference>
<dbReference type="GO" id="GO:0003906">
    <property type="term" value="F:DNA-(apurinic or apyrimidinic site) endonuclease activity"/>
    <property type="evidence" value="ECO:0007669"/>
    <property type="project" value="InterPro"/>
</dbReference>
<dbReference type="eggNOG" id="COG1059">
    <property type="taxonomic scope" value="Bacteria"/>
</dbReference>
<dbReference type="GO" id="GO:0016799">
    <property type="term" value="F:hydrolase activity, hydrolyzing N-glycosyl compounds"/>
    <property type="evidence" value="ECO:0007669"/>
    <property type="project" value="InterPro"/>
</dbReference>
<dbReference type="GO" id="GO:0006284">
    <property type="term" value="P:base-excision repair"/>
    <property type="evidence" value="ECO:0007669"/>
    <property type="project" value="InterPro"/>
</dbReference>
<dbReference type="GO" id="GO:0016829">
    <property type="term" value="F:lyase activity"/>
    <property type="evidence" value="ECO:0007669"/>
    <property type="project" value="UniProtKB-KW"/>
</dbReference>
<feature type="domain" description="HhH-GPD" evidence="7">
    <location>
        <begin position="78"/>
        <end position="238"/>
    </location>
</feature>
<evidence type="ECO:0000256" key="4">
    <source>
        <dbReference type="ARBA" id="ARBA00023239"/>
    </source>
</evidence>
<dbReference type="Gene3D" id="1.10.1670.10">
    <property type="entry name" value="Helix-hairpin-Helix base-excision DNA repair enzymes (C-terminal)"/>
    <property type="match status" value="1"/>
</dbReference>
<evidence type="ECO:0000256" key="1">
    <source>
        <dbReference type="ARBA" id="ARBA00022763"/>
    </source>
</evidence>
<evidence type="ECO:0000256" key="2">
    <source>
        <dbReference type="ARBA" id="ARBA00022801"/>
    </source>
</evidence>
<dbReference type="SMART" id="SM00478">
    <property type="entry name" value="ENDO3c"/>
    <property type="match status" value="1"/>
</dbReference>
<dbReference type="InterPro" id="IPR011257">
    <property type="entry name" value="DNA_glycosylase"/>
</dbReference>
<evidence type="ECO:0000256" key="3">
    <source>
        <dbReference type="ARBA" id="ARBA00023204"/>
    </source>
</evidence>
<protein>
    <recommendedName>
        <fullName evidence="7">HhH-GPD domain-containing protein</fullName>
    </recommendedName>
</protein>
<evidence type="ECO:0000259" key="7">
    <source>
        <dbReference type="SMART" id="SM00478"/>
    </source>
</evidence>
<evidence type="ECO:0000313" key="8">
    <source>
        <dbReference type="EMBL" id="ENW94084.1"/>
    </source>
</evidence>
<dbReference type="Gene3D" id="1.10.340.30">
    <property type="entry name" value="Hypothetical protein, domain 2"/>
    <property type="match status" value="1"/>
</dbReference>
<dbReference type="EMBL" id="APRL01000010">
    <property type="protein sequence ID" value="ENW94084.1"/>
    <property type="molecule type" value="Genomic_DNA"/>
</dbReference>
<organism evidence="8 9">
    <name type="scientific">Acinetobacter dispersus</name>
    <dbReference type="NCBI Taxonomy" id="70348"/>
    <lineage>
        <taxon>Bacteria</taxon>
        <taxon>Pseudomonadati</taxon>
        <taxon>Pseudomonadota</taxon>
        <taxon>Gammaproteobacteria</taxon>
        <taxon>Moraxellales</taxon>
        <taxon>Moraxellaceae</taxon>
        <taxon>Acinetobacter</taxon>
    </lineage>
</organism>
<dbReference type="RefSeq" id="WP_005185729.1">
    <property type="nucleotide sequence ID" value="NZ_KB850049.1"/>
</dbReference>
<keyword evidence="9" id="KW-1185">Reference proteome</keyword>
<evidence type="ECO:0000256" key="6">
    <source>
        <dbReference type="ARBA" id="ARBA00023295"/>
    </source>
</evidence>
<sequence length="273" mass="30496">MQLGVIFLDKTNISLEFPSPNCEVIPGVKWGAIETFLSPAYWAFQVYSQRLNGSKINYKLGATLKEEVAACLLGGHGIPSQVGISAYHHLKNQGVFSGVKTSEQDIYNLLSEPIDVGGKKIKYRFARQKAKYLASAMDDLSQDIPTFKSGKELRNWLLNISGIGFKTASWIARNWLDADDVAILDIHILRAGILGGFFNKNLSVEKNYLELEEQFLFFSSGLGIKASELDAVIWLEMMSSSLTIHELINSSSIDADLKFKKRKIQIAQLEMRV</sequence>
<accession>N9MW42</accession>
<dbReference type="PATRIC" id="fig|1217703.3.peg.961"/>
<keyword evidence="6" id="KW-0326">Glycosidase</keyword>